<proteinExistence type="predicted"/>
<accession>A0A879R2W2</accession>
<dbReference type="Proteomes" id="UP000664915">
    <property type="component" value="Segment"/>
</dbReference>
<dbReference type="EMBL" id="MW015081">
    <property type="protein sequence ID" value="QPX47977.1"/>
    <property type="molecule type" value="Genomic_DNA"/>
</dbReference>
<evidence type="ECO:0000313" key="2">
    <source>
        <dbReference type="Proteomes" id="UP000664915"/>
    </source>
</evidence>
<dbReference type="RefSeq" id="YP_010669987.1">
    <property type="nucleotide sequence ID" value="NC_070963.1"/>
</dbReference>
<keyword evidence="2" id="KW-1185">Reference proteome</keyword>
<dbReference type="KEGG" id="vg:77946182"/>
<organism evidence="1 2">
    <name type="scientific">Synechococcus phage S-SRM01</name>
    <dbReference type="NCBI Taxonomy" id="2781608"/>
    <lineage>
        <taxon>Viruses</taxon>
        <taxon>Duplodnaviria</taxon>
        <taxon>Heunggongvirae</taxon>
        <taxon>Uroviricota</taxon>
        <taxon>Caudoviricetes</taxon>
        <taxon>Pantevenvirales</taxon>
        <taxon>Kyanoviridae</taxon>
        <taxon>Serangoonvirus</taxon>
        <taxon>Serangoonvirus essarone</taxon>
    </lineage>
</organism>
<name>A0A879R2W2_9CAUD</name>
<reference evidence="1" key="1">
    <citation type="submission" date="2020-09" db="EMBL/GenBank/DDBJ databases">
        <authorList>
            <person name="Zhang D."/>
            <person name="Hatherill J.R."/>
            <person name="Ramirez J.F."/>
            <person name="Edinger B."/>
            <person name="Balarin R."/>
            <person name="Sullivan A."/>
            <person name="Humpal K.M."/>
            <person name="Guseva A."/>
            <person name="Butela K.A."/>
            <person name="Garlena R.A."/>
            <person name="Russell D.A."/>
            <person name="Pope W.H."/>
            <person name="Jacobs-Sera D."/>
            <person name="Hatfull G.F."/>
        </authorList>
    </citation>
    <scope>NUCLEOTIDE SEQUENCE</scope>
</reference>
<protein>
    <submittedName>
        <fullName evidence="1">Uncharacterized protein</fullName>
    </submittedName>
</protein>
<sequence length="84" mass="9462">MASFTERHEHKLEIIPPFSIIQCRRADIIEKDGVEVGRTYHRHVRTPGEDVSDDCQELQAVAAALWTPEVIAAYQASLESNSNL</sequence>
<dbReference type="GeneID" id="77946182"/>
<evidence type="ECO:0000313" key="1">
    <source>
        <dbReference type="EMBL" id="QPX47977.1"/>
    </source>
</evidence>